<proteinExistence type="inferred from homology"/>
<sequence>MKRVSANIRCLKFLLQEEIMALNNVRSLKNIIQSLEILRIGSVRSFSAGGKAKKGAKGAAAADAPKTSSLSKEVKSTTVVGSNILKDGADPKILADSEYPDWLWHVLDKRSALSELQRKDAESLPYDDLKRFVKLDNRARIKESNSVRAKN</sequence>
<organism evidence="8 9">
    <name type="scientific">Saponaria officinalis</name>
    <name type="common">Common soapwort</name>
    <name type="synonym">Lychnis saponaria</name>
    <dbReference type="NCBI Taxonomy" id="3572"/>
    <lineage>
        <taxon>Eukaryota</taxon>
        <taxon>Viridiplantae</taxon>
        <taxon>Streptophyta</taxon>
        <taxon>Embryophyta</taxon>
        <taxon>Tracheophyta</taxon>
        <taxon>Spermatophyta</taxon>
        <taxon>Magnoliopsida</taxon>
        <taxon>eudicotyledons</taxon>
        <taxon>Gunneridae</taxon>
        <taxon>Pentapetalae</taxon>
        <taxon>Caryophyllales</taxon>
        <taxon>Caryophyllaceae</taxon>
        <taxon>Caryophylleae</taxon>
        <taxon>Saponaria</taxon>
    </lineage>
</organism>
<dbReference type="EMBL" id="JBDFQZ010000003">
    <property type="protein sequence ID" value="KAK9740101.1"/>
    <property type="molecule type" value="Genomic_DNA"/>
</dbReference>
<evidence type="ECO:0000256" key="3">
    <source>
        <dbReference type="ARBA" id="ARBA00022980"/>
    </source>
</evidence>
<evidence type="ECO:0000313" key="9">
    <source>
        <dbReference type="Proteomes" id="UP001443914"/>
    </source>
</evidence>
<evidence type="ECO:0000256" key="1">
    <source>
        <dbReference type="ARBA" id="ARBA00004173"/>
    </source>
</evidence>
<keyword evidence="3" id="KW-0689">Ribosomal protein</keyword>
<comment type="caution">
    <text evidence="8">The sequence shown here is derived from an EMBL/GenBank/DDBJ whole genome shotgun (WGS) entry which is preliminary data.</text>
</comment>
<evidence type="ECO:0000256" key="6">
    <source>
        <dbReference type="ARBA" id="ARBA00033752"/>
    </source>
</evidence>
<evidence type="ECO:0000256" key="4">
    <source>
        <dbReference type="ARBA" id="ARBA00023128"/>
    </source>
</evidence>
<comment type="subcellular location">
    <subcellularLocation>
        <location evidence="1">Mitochondrion</location>
    </subcellularLocation>
</comment>
<evidence type="ECO:0000256" key="2">
    <source>
        <dbReference type="ARBA" id="ARBA00022946"/>
    </source>
</evidence>
<dbReference type="GO" id="GO:0003735">
    <property type="term" value="F:structural constituent of ribosome"/>
    <property type="evidence" value="ECO:0007669"/>
    <property type="project" value="TreeGrafter"/>
</dbReference>
<keyword evidence="9" id="KW-1185">Reference proteome</keyword>
<dbReference type="Pfam" id="PF08561">
    <property type="entry name" value="Ribosomal_L37"/>
    <property type="match status" value="1"/>
</dbReference>
<protein>
    <recommendedName>
        <fullName evidence="7">Large ribosomal subunit protein mL54</fullName>
    </recommendedName>
</protein>
<dbReference type="PANTHER" id="PTHR28595:SF1">
    <property type="entry name" value="LARGE RIBOSOMAL SUBUNIT PROTEIN ML54"/>
    <property type="match status" value="1"/>
</dbReference>
<keyword evidence="2" id="KW-0809">Transit peptide</keyword>
<reference evidence="8" key="1">
    <citation type="submission" date="2024-03" db="EMBL/GenBank/DDBJ databases">
        <title>WGS assembly of Saponaria officinalis var. Norfolk2.</title>
        <authorList>
            <person name="Jenkins J."/>
            <person name="Shu S."/>
            <person name="Grimwood J."/>
            <person name="Barry K."/>
            <person name="Goodstein D."/>
            <person name="Schmutz J."/>
            <person name="Leebens-Mack J."/>
            <person name="Osbourn A."/>
        </authorList>
    </citation>
    <scope>NUCLEOTIDE SEQUENCE [LARGE SCALE GENOMIC DNA]</scope>
    <source>
        <strain evidence="8">JIC</strain>
    </source>
</reference>
<evidence type="ECO:0000256" key="7">
    <source>
        <dbReference type="ARBA" id="ARBA00035179"/>
    </source>
</evidence>
<name>A0AAW1M2L0_SAPOF</name>
<dbReference type="AlphaFoldDB" id="A0AAW1M2L0"/>
<dbReference type="GO" id="GO:0005762">
    <property type="term" value="C:mitochondrial large ribosomal subunit"/>
    <property type="evidence" value="ECO:0007669"/>
    <property type="project" value="TreeGrafter"/>
</dbReference>
<comment type="similarity">
    <text evidence="6">Belongs to the mitochondrion-specific ribosomal protein mL54 family.</text>
</comment>
<gene>
    <name evidence="8" type="ORF">RND81_03G011200</name>
</gene>
<keyword evidence="4" id="KW-0496">Mitochondrion</keyword>
<dbReference type="Proteomes" id="UP001443914">
    <property type="component" value="Unassembled WGS sequence"/>
</dbReference>
<dbReference type="InterPro" id="IPR013870">
    <property type="entry name" value="Ribosomal_mL54"/>
</dbReference>
<evidence type="ECO:0000313" key="8">
    <source>
        <dbReference type="EMBL" id="KAK9740101.1"/>
    </source>
</evidence>
<keyword evidence="5" id="KW-0687">Ribonucleoprotein</keyword>
<accession>A0AAW1M2L0</accession>
<dbReference type="PANTHER" id="PTHR28595">
    <property type="entry name" value="39S RIBOSOMAL PROTEIN L54, MITOCHONDRIAL"/>
    <property type="match status" value="1"/>
</dbReference>
<evidence type="ECO:0000256" key="5">
    <source>
        <dbReference type="ARBA" id="ARBA00023274"/>
    </source>
</evidence>